<dbReference type="SUPFAM" id="SSF47384">
    <property type="entry name" value="Homodimeric domain of signal transducing histidine kinase"/>
    <property type="match status" value="1"/>
</dbReference>
<dbReference type="SMART" id="SM00388">
    <property type="entry name" value="HisKA"/>
    <property type="match status" value="1"/>
</dbReference>
<dbReference type="InterPro" id="IPR003594">
    <property type="entry name" value="HATPase_dom"/>
</dbReference>
<dbReference type="InterPro" id="IPR005467">
    <property type="entry name" value="His_kinase_dom"/>
</dbReference>
<evidence type="ECO:0000256" key="4">
    <source>
        <dbReference type="SAM" id="MobiDB-lite"/>
    </source>
</evidence>
<protein>
    <recommendedName>
        <fullName evidence="2">histidine kinase</fullName>
        <ecNumber evidence="2">2.7.13.3</ecNumber>
    </recommendedName>
</protein>
<evidence type="ECO:0000313" key="6">
    <source>
        <dbReference type="EMBL" id="AFM27577.1"/>
    </source>
</evidence>
<dbReference type="AlphaFoldDB" id="I4CDD6"/>
<reference evidence="7" key="1">
    <citation type="submission" date="2012-06" db="EMBL/GenBank/DDBJ databases">
        <title>Complete sequence of chromosome of Desulfomonile tiedjei DSM 6799.</title>
        <authorList>
            <person name="Lucas S."/>
            <person name="Copeland A."/>
            <person name="Lapidus A."/>
            <person name="Glavina del Rio T."/>
            <person name="Dalin E."/>
            <person name="Tice H."/>
            <person name="Bruce D."/>
            <person name="Goodwin L."/>
            <person name="Pitluck S."/>
            <person name="Peters L."/>
            <person name="Ovchinnikova G."/>
            <person name="Zeytun A."/>
            <person name="Lu M."/>
            <person name="Kyrpides N."/>
            <person name="Mavromatis K."/>
            <person name="Ivanova N."/>
            <person name="Brettin T."/>
            <person name="Detter J.C."/>
            <person name="Han C."/>
            <person name="Larimer F."/>
            <person name="Land M."/>
            <person name="Hauser L."/>
            <person name="Markowitz V."/>
            <person name="Cheng J.-F."/>
            <person name="Hugenholtz P."/>
            <person name="Woyke T."/>
            <person name="Wu D."/>
            <person name="Spring S."/>
            <person name="Schroeder M."/>
            <person name="Brambilla E."/>
            <person name="Klenk H.-P."/>
            <person name="Eisen J.A."/>
        </authorList>
    </citation>
    <scope>NUCLEOTIDE SEQUENCE [LARGE SCALE GENOMIC DNA]</scope>
    <source>
        <strain evidence="7">ATCC 49306 / DSM 6799 / DCB-1</strain>
    </source>
</reference>
<sequence>MMNNSSSSCSEETVNPMGFRAATKSDMTNTMIRKHRSLQTEKMHDNEILIKEIAHDFKNILIIIKGFTELAIESIRKDGKPHLHLQTVIEAATRGEKVVSQMLTLSLPDKQAMRQIDIVPIVAETIGLLRASVPDTVSIRFGVSEDMRPILADATQIHRLLLNLCTNSVHSMRECGGLLHVELGRVELDPGMAADIHPTLKPGSYLQITVSDTGCGIDPDIMERIFEPYFTTKTNGEGSGLGLAVVSRIVKGHGGAITVKSVPGKGTTCQAFLPTVECASTFCPLGRVAPLQSMRKEASEGLLRDDVQHLHVDIERIYKNIEHLEKYLKEHRIESSRLSGLRTDVQDLDVHLYEVISHLMHDREQSRSRRTVQEEAVRD</sequence>
<keyword evidence="6" id="KW-0808">Transferase</keyword>
<dbReference type="InterPro" id="IPR036097">
    <property type="entry name" value="HisK_dim/P_sf"/>
</dbReference>
<accession>I4CDD6</accession>
<dbReference type="EC" id="2.7.13.3" evidence="2"/>
<dbReference type="Pfam" id="PF02518">
    <property type="entry name" value="HATPase_c"/>
    <property type="match status" value="1"/>
</dbReference>
<dbReference type="PANTHER" id="PTHR43065">
    <property type="entry name" value="SENSOR HISTIDINE KINASE"/>
    <property type="match status" value="1"/>
</dbReference>
<dbReference type="PROSITE" id="PS50109">
    <property type="entry name" value="HIS_KIN"/>
    <property type="match status" value="1"/>
</dbReference>
<dbReference type="eggNOG" id="COG4251">
    <property type="taxonomic scope" value="Bacteria"/>
</dbReference>
<keyword evidence="3" id="KW-0597">Phosphoprotein</keyword>
<proteinExistence type="predicted"/>
<evidence type="ECO:0000256" key="1">
    <source>
        <dbReference type="ARBA" id="ARBA00000085"/>
    </source>
</evidence>
<dbReference type="PRINTS" id="PR00344">
    <property type="entry name" value="BCTRLSENSOR"/>
</dbReference>
<evidence type="ECO:0000313" key="7">
    <source>
        <dbReference type="Proteomes" id="UP000006055"/>
    </source>
</evidence>
<dbReference type="Pfam" id="PF00512">
    <property type="entry name" value="HisKA"/>
    <property type="match status" value="1"/>
</dbReference>
<dbReference type="InterPro" id="IPR004358">
    <property type="entry name" value="Sig_transdc_His_kin-like_C"/>
</dbReference>
<dbReference type="HOGENOM" id="CLU_729063_0_0_7"/>
<dbReference type="EMBL" id="CP003360">
    <property type="protein sequence ID" value="AFM27577.1"/>
    <property type="molecule type" value="Genomic_DNA"/>
</dbReference>
<name>I4CDD6_DESTA</name>
<dbReference type="InterPro" id="IPR036890">
    <property type="entry name" value="HATPase_C_sf"/>
</dbReference>
<dbReference type="InterPro" id="IPR003661">
    <property type="entry name" value="HisK_dim/P_dom"/>
</dbReference>
<dbReference type="CDD" id="cd00082">
    <property type="entry name" value="HisKA"/>
    <property type="match status" value="1"/>
</dbReference>
<dbReference type="PANTHER" id="PTHR43065:SF42">
    <property type="entry name" value="TWO-COMPONENT SENSOR PPRA"/>
    <property type="match status" value="1"/>
</dbReference>
<comment type="catalytic activity">
    <reaction evidence="1">
        <text>ATP + protein L-histidine = ADP + protein N-phospho-L-histidine.</text>
        <dbReference type="EC" id="2.7.13.3"/>
    </reaction>
</comment>
<keyword evidence="6" id="KW-0418">Kinase</keyword>
<dbReference type="Gene3D" id="3.30.565.10">
    <property type="entry name" value="Histidine kinase-like ATPase, C-terminal domain"/>
    <property type="match status" value="1"/>
</dbReference>
<evidence type="ECO:0000256" key="3">
    <source>
        <dbReference type="ARBA" id="ARBA00022553"/>
    </source>
</evidence>
<feature type="region of interest" description="Disordered" evidence="4">
    <location>
        <begin position="1"/>
        <end position="24"/>
    </location>
</feature>
<dbReference type="SUPFAM" id="SSF55874">
    <property type="entry name" value="ATPase domain of HSP90 chaperone/DNA topoisomerase II/histidine kinase"/>
    <property type="match status" value="1"/>
</dbReference>
<dbReference type="Gene3D" id="1.10.287.130">
    <property type="match status" value="1"/>
</dbReference>
<dbReference type="SMART" id="SM00387">
    <property type="entry name" value="HATPase_c"/>
    <property type="match status" value="1"/>
</dbReference>
<evidence type="ECO:0000259" key="5">
    <source>
        <dbReference type="PROSITE" id="PS50109"/>
    </source>
</evidence>
<feature type="compositionally biased region" description="Low complexity" evidence="4">
    <location>
        <begin position="1"/>
        <end position="10"/>
    </location>
</feature>
<feature type="domain" description="Histidine kinase" evidence="5">
    <location>
        <begin position="52"/>
        <end position="277"/>
    </location>
</feature>
<dbReference type="GO" id="GO:0000155">
    <property type="term" value="F:phosphorelay sensor kinase activity"/>
    <property type="evidence" value="ECO:0007669"/>
    <property type="project" value="InterPro"/>
</dbReference>
<evidence type="ECO:0000256" key="2">
    <source>
        <dbReference type="ARBA" id="ARBA00012438"/>
    </source>
</evidence>
<keyword evidence="7" id="KW-1185">Reference proteome</keyword>
<organism evidence="6 7">
    <name type="scientific">Desulfomonile tiedjei (strain ATCC 49306 / DSM 6799 / DCB-1)</name>
    <dbReference type="NCBI Taxonomy" id="706587"/>
    <lineage>
        <taxon>Bacteria</taxon>
        <taxon>Pseudomonadati</taxon>
        <taxon>Thermodesulfobacteriota</taxon>
        <taxon>Desulfomonilia</taxon>
        <taxon>Desulfomonilales</taxon>
        <taxon>Desulfomonilaceae</taxon>
        <taxon>Desulfomonile</taxon>
    </lineage>
</organism>
<gene>
    <name evidence="6" type="ordered locus">Desti_4963</name>
</gene>
<dbReference type="Proteomes" id="UP000006055">
    <property type="component" value="Chromosome"/>
</dbReference>
<dbReference type="STRING" id="706587.Desti_4963"/>
<dbReference type="KEGG" id="dti:Desti_4963"/>